<dbReference type="PIRSF" id="PIRSF019169">
    <property type="entry name" value="PilM"/>
    <property type="match status" value="1"/>
</dbReference>
<sequence length="345" mass="38673">MFKRFKPLDHSIIGIDITPLSIKVVEISKTSDHFVVDNINSEPLPANALVDNQIKDQDAITACVKKLIHGTSLRGKTAAVLAIPNSAIITKVIQVSSKVPEREMEESVFLEASKYFSYPINEINLDFIIQGPSDTHAHQLDVLVIACRAENINGRVEAISRAGLVVKVVEMESNSLERIIPWLCHSTLNQTQRIAVINVNRFSATLHVIDTGKTSFTHEEIFAANPWVKRFEQDHETLDSAFIHNKIQHELDKISLSSDLILRHLKRMLQFFSSTTAHRLDHIFLAGEIFDLPHLAQCLQETIRTPTTVANPFRRMKFSIPPCPTKMAKAASFILACGLALRDVD</sequence>
<dbReference type="EMBL" id="LNYI01000008">
    <property type="protein sequence ID" value="KTD24795.1"/>
    <property type="molecule type" value="Genomic_DNA"/>
</dbReference>
<dbReference type="PANTHER" id="PTHR32432:SF3">
    <property type="entry name" value="ETHANOLAMINE UTILIZATION PROTEIN EUTJ"/>
    <property type="match status" value="1"/>
</dbReference>
<dbReference type="AlphaFoldDB" id="A0A0W0VXA7"/>
<dbReference type="NCBIfam" id="TIGR01175">
    <property type="entry name" value="pilM"/>
    <property type="match status" value="1"/>
</dbReference>
<dbReference type="InterPro" id="IPR043129">
    <property type="entry name" value="ATPase_NBD"/>
</dbReference>
<dbReference type="Gene3D" id="3.30.420.40">
    <property type="match status" value="2"/>
</dbReference>
<dbReference type="InterPro" id="IPR050696">
    <property type="entry name" value="FtsA/MreB"/>
</dbReference>
<dbReference type="OrthoDB" id="9773403at2"/>
<evidence type="ECO:0000313" key="1">
    <source>
        <dbReference type="EMBL" id="KTD24795.1"/>
    </source>
</evidence>
<keyword evidence="2" id="KW-1185">Reference proteome</keyword>
<dbReference type="SUPFAM" id="SSF53067">
    <property type="entry name" value="Actin-like ATPase domain"/>
    <property type="match status" value="1"/>
</dbReference>
<dbReference type="CDD" id="cd24049">
    <property type="entry name" value="ASKHA_NBD_PilM"/>
    <property type="match status" value="1"/>
</dbReference>
<dbReference type="STRING" id="45067.Llan_0357"/>
<gene>
    <name evidence="1" type="primary">pilM</name>
    <name evidence="1" type="ORF">Llan_0357</name>
</gene>
<name>A0A0W0VXA7_9GAMM</name>
<dbReference type="RefSeq" id="WP_028372871.1">
    <property type="nucleotide sequence ID" value="NZ_CAAAJD010000008.1"/>
</dbReference>
<dbReference type="eggNOG" id="COG4972">
    <property type="taxonomic scope" value="Bacteria"/>
</dbReference>
<dbReference type="Pfam" id="PF11104">
    <property type="entry name" value="PilM_2"/>
    <property type="match status" value="1"/>
</dbReference>
<dbReference type="InterPro" id="IPR005883">
    <property type="entry name" value="PilM"/>
</dbReference>
<accession>A0A0W0VXA7</accession>
<dbReference type="Proteomes" id="UP000054869">
    <property type="component" value="Unassembled WGS sequence"/>
</dbReference>
<evidence type="ECO:0000313" key="2">
    <source>
        <dbReference type="Proteomes" id="UP000054869"/>
    </source>
</evidence>
<dbReference type="PANTHER" id="PTHR32432">
    <property type="entry name" value="CELL DIVISION PROTEIN FTSA-RELATED"/>
    <property type="match status" value="1"/>
</dbReference>
<proteinExistence type="predicted"/>
<comment type="caution">
    <text evidence="1">The sequence shown here is derived from an EMBL/GenBank/DDBJ whole genome shotgun (WGS) entry which is preliminary data.</text>
</comment>
<dbReference type="PATRIC" id="fig|45067.4.peg.377"/>
<reference evidence="1 2" key="1">
    <citation type="submission" date="2015-11" db="EMBL/GenBank/DDBJ databases">
        <title>Genomic analysis of 38 Legionella species identifies large and diverse effector repertoires.</title>
        <authorList>
            <person name="Burstein D."/>
            <person name="Amaro F."/>
            <person name="Zusman T."/>
            <person name="Lifshitz Z."/>
            <person name="Cohen O."/>
            <person name="Gilbert J.A."/>
            <person name="Pupko T."/>
            <person name="Shuman H.A."/>
            <person name="Segal G."/>
        </authorList>
    </citation>
    <scope>NUCLEOTIDE SEQUENCE [LARGE SCALE GENOMIC DNA]</scope>
    <source>
        <strain evidence="1 2">ATCC 49751</strain>
    </source>
</reference>
<dbReference type="Gene3D" id="3.30.1490.300">
    <property type="match status" value="1"/>
</dbReference>
<protein>
    <submittedName>
        <fullName evidence="1">Tfp pilus assembly protein, ATPase PilM</fullName>
    </submittedName>
</protein>
<organism evidence="1 2">
    <name type="scientific">Legionella lansingensis</name>
    <dbReference type="NCBI Taxonomy" id="45067"/>
    <lineage>
        <taxon>Bacteria</taxon>
        <taxon>Pseudomonadati</taxon>
        <taxon>Pseudomonadota</taxon>
        <taxon>Gammaproteobacteria</taxon>
        <taxon>Legionellales</taxon>
        <taxon>Legionellaceae</taxon>
        <taxon>Legionella</taxon>
    </lineage>
</organism>